<dbReference type="AlphaFoldDB" id="A0A6M1SD79"/>
<dbReference type="InterPro" id="IPR052732">
    <property type="entry name" value="Cell-binding_unc_protein"/>
</dbReference>
<dbReference type="Gene3D" id="3.40.50.300">
    <property type="entry name" value="P-loop containing nucleotide triphosphate hydrolases"/>
    <property type="match status" value="1"/>
</dbReference>
<dbReference type="Proteomes" id="UP000477849">
    <property type="component" value="Unassembled WGS sequence"/>
</dbReference>
<evidence type="ECO:0000259" key="1">
    <source>
        <dbReference type="Pfam" id="PF01636"/>
    </source>
</evidence>
<comment type="caution">
    <text evidence="2">The sequence shown here is derived from an EMBL/GenBank/DDBJ whole genome shotgun (WGS) entry which is preliminary data.</text>
</comment>
<organism evidence="2 3">
    <name type="scientific">Rhizobium daejeonense</name>
    <dbReference type="NCBI Taxonomy" id="240521"/>
    <lineage>
        <taxon>Bacteria</taxon>
        <taxon>Pseudomonadati</taxon>
        <taxon>Pseudomonadota</taxon>
        <taxon>Alphaproteobacteria</taxon>
        <taxon>Hyphomicrobiales</taxon>
        <taxon>Rhizobiaceae</taxon>
        <taxon>Rhizobium/Agrobacterium group</taxon>
        <taxon>Rhizobium</taxon>
    </lineage>
</organism>
<dbReference type="SUPFAM" id="SSF52540">
    <property type="entry name" value="P-loop containing nucleoside triphosphate hydrolases"/>
    <property type="match status" value="1"/>
</dbReference>
<evidence type="ECO:0000313" key="3">
    <source>
        <dbReference type="Proteomes" id="UP000477849"/>
    </source>
</evidence>
<accession>A0A6M1SD79</accession>
<dbReference type="EMBL" id="JAAKZH010000009">
    <property type="protein sequence ID" value="NGO66218.1"/>
    <property type="molecule type" value="Genomic_DNA"/>
</dbReference>
<evidence type="ECO:0000313" key="2">
    <source>
        <dbReference type="EMBL" id="NGO66218.1"/>
    </source>
</evidence>
<proteinExistence type="predicted"/>
<keyword evidence="3" id="KW-1185">Reference proteome</keyword>
<dbReference type="Gene3D" id="3.90.1200.10">
    <property type="match status" value="1"/>
</dbReference>
<sequence>MDIHDQSAAIEFLSRAESYGFSGQVEVIETHISFVFLIDGRAFKLKRAVKLPYVDFSTYDLRLYYCQREVELNGRATPDLYLGIRRITREADGRLAFDGTGDPVDVIVEMTRFAQHDLFDRMAQKGRLTTRIMEETAGLVASFHVKAPVVHAGSGSGNLAGVLDINEAGFATSHIFPPEEIARLAKAFRAAWQGHASLMDSREEQDKVRLCHGDLHLRNLFMSAAGPRMFDCIDFNDQIATVDVLYDLAFLLMDLWHRGFSDFANIVMNRYLDRTGDEEGYALLPFFMAVRAAVRAHVTGTQIEEAGDADGSLTKSARGYFDFAAELLKPGIPRLIAIGGLSGSGKSTLADALAPRLGTAPGARLLESDRLRKAMFGIAVDERLPVEAYRPEVSQKVYDSLATRAAKIIAGNGAVVVDAVFDRPEERRHIEAVAAEAGIAFTGIWLEADAETLKARIAARPQGQSDATTDILERQLAKNIGEMNWIRLATTVPTPELVERVLALAAKSESVCA</sequence>
<dbReference type="InterPro" id="IPR002575">
    <property type="entry name" value="Aminoglycoside_PTrfase"/>
</dbReference>
<dbReference type="Pfam" id="PF01636">
    <property type="entry name" value="APH"/>
    <property type="match status" value="1"/>
</dbReference>
<gene>
    <name evidence="2" type="ORF">G6N76_21380</name>
</gene>
<dbReference type="InterPro" id="IPR011009">
    <property type="entry name" value="Kinase-like_dom_sf"/>
</dbReference>
<feature type="domain" description="Aminoglycoside phosphotransferase" evidence="1">
    <location>
        <begin position="190"/>
        <end position="277"/>
    </location>
</feature>
<dbReference type="RefSeq" id="WP_163901622.1">
    <property type="nucleotide sequence ID" value="NZ_CP048427.1"/>
</dbReference>
<dbReference type="InterPro" id="IPR027417">
    <property type="entry name" value="P-loop_NTPase"/>
</dbReference>
<protein>
    <submittedName>
        <fullName evidence="2">AAA family ATPase</fullName>
    </submittedName>
</protein>
<dbReference type="Pfam" id="PF13671">
    <property type="entry name" value="AAA_33"/>
    <property type="match status" value="1"/>
</dbReference>
<dbReference type="PANTHER" id="PTHR43883">
    <property type="entry name" value="SLR0207 PROTEIN"/>
    <property type="match status" value="1"/>
</dbReference>
<reference evidence="2 3" key="1">
    <citation type="submission" date="2020-02" db="EMBL/GenBank/DDBJ databases">
        <title>Genome sequence of the type strain CCBAU10050 of Rhizobium daejeonense.</title>
        <authorList>
            <person name="Gao J."/>
            <person name="Sun J."/>
        </authorList>
    </citation>
    <scope>NUCLEOTIDE SEQUENCE [LARGE SCALE GENOMIC DNA]</scope>
    <source>
        <strain evidence="2 3">CCBAU10050</strain>
    </source>
</reference>
<dbReference type="SUPFAM" id="SSF56112">
    <property type="entry name" value="Protein kinase-like (PK-like)"/>
    <property type="match status" value="1"/>
</dbReference>
<dbReference type="PANTHER" id="PTHR43883:SF1">
    <property type="entry name" value="GLUCONOKINASE"/>
    <property type="match status" value="1"/>
</dbReference>
<name>A0A6M1SD79_9HYPH</name>